<gene>
    <name evidence="2" type="ORF">PHYSODRAFT_387567</name>
</gene>
<name>G4YJN9_PHYSP</name>
<dbReference type="GeneID" id="20650978"/>
<dbReference type="AlphaFoldDB" id="G4YJN9"/>
<dbReference type="SMR" id="G4YJN9"/>
<dbReference type="Pfam" id="PF00856">
    <property type="entry name" value="SET"/>
    <property type="match status" value="1"/>
</dbReference>
<dbReference type="InParanoid" id="G4YJN9"/>
<proteinExistence type="predicted"/>
<organism evidence="2 3">
    <name type="scientific">Phytophthora sojae (strain P6497)</name>
    <name type="common">Soybean stem and root rot agent</name>
    <name type="synonym">Phytophthora megasperma f. sp. glycines</name>
    <dbReference type="NCBI Taxonomy" id="1094619"/>
    <lineage>
        <taxon>Eukaryota</taxon>
        <taxon>Sar</taxon>
        <taxon>Stramenopiles</taxon>
        <taxon>Oomycota</taxon>
        <taxon>Peronosporomycetes</taxon>
        <taxon>Peronosporales</taxon>
        <taxon>Peronosporaceae</taxon>
        <taxon>Phytophthora</taxon>
    </lineage>
</organism>
<protein>
    <recommendedName>
        <fullName evidence="1">SET domain-containing protein</fullName>
    </recommendedName>
</protein>
<feature type="non-terminal residue" evidence="2">
    <location>
        <position position="123"/>
    </location>
</feature>
<feature type="non-terminal residue" evidence="2">
    <location>
        <position position="1"/>
    </location>
</feature>
<dbReference type="Proteomes" id="UP000002640">
    <property type="component" value="Unassembled WGS sequence"/>
</dbReference>
<dbReference type="InterPro" id="IPR046341">
    <property type="entry name" value="SET_dom_sf"/>
</dbReference>
<dbReference type="EMBL" id="JH159151">
    <property type="protein sequence ID" value="EGZ30151.1"/>
    <property type="molecule type" value="Genomic_DNA"/>
</dbReference>
<sequence length="123" mass="13845">VDWCGCEGSCEAYVCPNSRTDIFCAPNNCLVGLFSGNRLRELPHGLELRKTSRGVGVFATRFFSSHTVIGEYSGVMTTHDFNKDKVRTSDYVLKLNKRSIKGKRVYIDAKNCRAISRFMNHAC</sequence>
<dbReference type="KEGG" id="psoj:PHYSODRAFT_387567"/>
<accession>G4YJN9</accession>
<evidence type="ECO:0000313" key="2">
    <source>
        <dbReference type="EMBL" id="EGZ30151.1"/>
    </source>
</evidence>
<dbReference type="RefSeq" id="XP_009517426.1">
    <property type="nucleotide sequence ID" value="XM_009519131.1"/>
</dbReference>
<evidence type="ECO:0000259" key="1">
    <source>
        <dbReference type="Pfam" id="PF00856"/>
    </source>
</evidence>
<evidence type="ECO:0000313" key="3">
    <source>
        <dbReference type="Proteomes" id="UP000002640"/>
    </source>
</evidence>
<dbReference type="Gene3D" id="2.170.270.10">
    <property type="entry name" value="SET domain"/>
    <property type="match status" value="1"/>
</dbReference>
<feature type="domain" description="SET" evidence="1">
    <location>
        <begin position="54"/>
        <end position="123"/>
    </location>
</feature>
<dbReference type="SUPFAM" id="SSF82199">
    <property type="entry name" value="SET domain"/>
    <property type="match status" value="1"/>
</dbReference>
<keyword evidence="3" id="KW-1185">Reference proteome</keyword>
<dbReference type="InterPro" id="IPR001214">
    <property type="entry name" value="SET_dom"/>
</dbReference>
<reference evidence="2 3" key="1">
    <citation type="journal article" date="2006" name="Science">
        <title>Phytophthora genome sequences uncover evolutionary origins and mechanisms of pathogenesis.</title>
        <authorList>
            <person name="Tyler B.M."/>
            <person name="Tripathy S."/>
            <person name="Zhang X."/>
            <person name="Dehal P."/>
            <person name="Jiang R.H."/>
            <person name="Aerts A."/>
            <person name="Arredondo F.D."/>
            <person name="Baxter L."/>
            <person name="Bensasson D."/>
            <person name="Beynon J.L."/>
            <person name="Chapman J."/>
            <person name="Damasceno C.M."/>
            <person name="Dorrance A.E."/>
            <person name="Dou D."/>
            <person name="Dickerman A.W."/>
            <person name="Dubchak I.L."/>
            <person name="Garbelotto M."/>
            <person name="Gijzen M."/>
            <person name="Gordon S.G."/>
            <person name="Govers F."/>
            <person name="Grunwald N.J."/>
            <person name="Huang W."/>
            <person name="Ivors K.L."/>
            <person name="Jones R.W."/>
            <person name="Kamoun S."/>
            <person name="Krampis K."/>
            <person name="Lamour K.H."/>
            <person name="Lee M.K."/>
            <person name="McDonald W.H."/>
            <person name="Medina M."/>
            <person name="Meijer H.J."/>
            <person name="Nordberg E.K."/>
            <person name="Maclean D.J."/>
            <person name="Ospina-Giraldo M.D."/>
            <person name="Morris P.F."/>
            <person name="Phuntumart V."/>
            <person name="Putnam N.H."/>
            <person name="Rash S."/>
            <person name="Rose J.K."/>
            <person name="Sakihama Y."/>
            <person name="Salamov A.A."/>
            <person name="Savidor A."/>
            <person name="Scheuring C.F."/>
            <person name="Smith B.M."/>
            <person name="Sobral B.W."/>
            <person name="Terry A."/>
            <person name="Torto-Alalibo T.A."/>
            <person name="Win J."/>
            <person name="Xu Z."/>
            <person name="Zhang H."/>
            <person name="Grigoriev I.V."/>
            <person name="Rokhsar D.S."/>
            <person name="Boore J.L."/>
        </authorList>
    </citation>
    <scope>NUCLEOTIDE SEQUENCE [LARGE SCALE GENOMIC DNA]</scope>
    <source>
        <strain evidence="2 3">P6497</strain>
    </source>
</reference>